<feature type="domain" description="UspA" evidence="6">
    <location>
        <begin position="4"/>
        <end position="139"/>
    </location>
</feature>
<protein>
    <recommendedName>
        <fullName evidence="5">Universal stress protein</fullName>
    </recommendedName>
</protein>
<dbReference type="PANTHER" id="PTHR46268:SF23">
    <property type="entry name" value="UNIVERSAL STRESS PROTEIN A-RELATED"/>
    <property type="match status" value="1"/>
</dbReference>
<dbReference type="AlphaFoldDB" id="K6YV35"/>
<name>K6YV35_9ALTE</name>
<evidence type="ECO:0000256" key="5">
    <source>
        <dbReference type="PIRNR" id="PIRNR006276"/>
    </source>
</evidence>
<evidence type="ECO:0000256" key="4">
    <source>
        <dbReference type="ARBA" id="ARBA00022490"/>
    </source>
</evidence>
<dbReference type="GO" id="GO:0005737">
    <property type="term" value="C:cytoplasm"/>
    <property type="evidence" value="ECO:0007669"/>
    <property type="project" value="UniProtKB-SubCell"/>
</dbReference>
<evidence type="ECO:0000256" key="3">
    <source>
        <dbReference type="ARBA" id="ARBA00011738"/>
    </source>
</evidence>
<evidence type="ECO:0000256" key="2">
    <source>
        <dbReference type="ARBA" id="ARBA00008791"/>
    </source>
</evidence>
<keyword evidence="4 5" id="KW-0963">Cytoplasm</keyword>
<dbReference type="PANTHER" id="PTHR46268">
    <property type="entry name" value="STRESS RESPONSE PROTEIN NHAX"/>
    <property type="match status" value="1"/>
</dbReference>
<evidence type="ECO:0000256" key="1">
    <source>
        <dbReference type="ARBA" id="ARBA00004496"/>
    </source>
</evidence>
<reference evidence="7 8" key="1">
    <citation type="journal article" date="2017" name="Antonie Van Leeuwenhoek">
        <title>Rhizobium rhizosphaerae sp. nov., a novel species isolated from rice rhizosphere.</title>
        <authorList>
            <person name="Zhao J.J."/>
            <person name="Zhang J."/>
            <person name="Zhang R.J."/>
            <person name="Zhang C.W."/>
            <person name="Yin H.Q."/>
            <person name="Zhang X.X."/>
        </authorList>
    </citation>
    <scope>NUCLEOTIDE SEQUENCE [LARGE SCALE GENOMIC DNA]</scope>
    <source>
        <strain evidence="7 8">BSs20135</strain>
    </source>
</reference>
<dbReference type="InterPro" id="IPR006015">
    <property type="entry name" value="Universal_stress_UspA"/>
</dbReference>
<dbReference type="Proteomes" id="UP000006327">
    <property type="component" value="Unassembled WGS sequence"/>
</dbReference>
<keyword evidence="8" id="KW-1185">Reference proteome</keyword>
<comment type="subcellular location">
    <subcellularLocation>
        <location evidence="1 5">Cytoplasm</location>
    </subcellularLocation>
</comment>
<dbReference type="OrthoDB" id="9792500at2"/>
<evidence type="ECO:0000313" key="8">
    <source>
        <dbReference type="Proteomes" id="UP000006327"/>
    </source>
</evidence>
<dbReference type="EMBL" id="BAEO01000067">
    <property type="protein sequence ID" value="GAC22037.1"/>
    <property type="molecule type" value="Genomic_DNA"/>
</dbReference>
<dbReference type="CDD" id="cd00293">
    <property type="entry name" value="USP-like"/>
    <property type="match status" value="1"/>
</dbReference>
<dbReference type="Pfam" id="PF00582">
    <property type="entry name" value="Usp"/>
    <property type="match status" value="1"/>
</dbReference>
<comment type="subunit">
    <text evidence="3">Homodimer.</text>
</comment>
<gene>
    <name evidence="7" type="primary">uspA2</name>
    <name evidence="7" type="ORF">GARC_5102</name>
</gene>
<sequence>MQNYQKILVPLDIFSDYKKVLKRALSLAQKPAQLSLVYVTFPHVYFESYGVGVGTDFVNDSQKNAKATLLELAEKYDIPDNQVYAPIGPAVDEIHSLSESIKADLIVIGTHGQSGLKLLLGSTANGVLHGVKCDVLAIKI</sequence>
<dbReference type="InterPro" id="IPR006016">
    <property type="entry name" value="UspA"/>
</dbReference>
<dbReference type="SUPFAM" id="SSF52402">
    <property type="entry name" value="Adenine nucleotide alpha hydrolases-like"/>
    <property type="match status" value="1"/>
</dbReference>
<dbReference type="PIRSF" id="PIRSF006276">
    <property type="entry name" value="UspA"/>
    <property type="match status" value="1"/>
</dbReference>
<evidence type="ECO:0000259" key="6">
    <source>
        <dbReference type="Pfam" id="PF00582"/>
    </source>
</evidence>
<proteinExistence type="inferred from homology"/>
<dbReference type="STRING" id="493475.GARC_5102"/>
<dbReference type="eggNOG" id="COG0589">
    <property type="taxonomic scope" value="Bacteria"/>
</dbReference>
<dbReference type="InterPro" id="IPR014729">
    <property type="entry name" value="Rossmann-like_a/b/a_fold"/>
</dbReference>
<dbReference type="PRINTS" id="PR01438">
    <property type="entry name" value="UNVRSLSTRESS"/>
</dbReference>
<dbReference type="Gene3D" id="3.40.50.620">
    <property type="entry name" value="HUPs"/>
    <property type="match status" value="1"/>
</dbReference>
<accession>K6YV35</accession>
<dbReference type="RefSeq" id="WP_007625598.1">
    <property type="nucleotide sequence ID" value="NZ_BAEO01000067.1"/>
</dbReference>
<comment type="similarity">
    <text evidence="2 5">Belongs to the universal stress protein A family.</text>
</comment>
<evidence type="ECO:0000313" key="7">
    <source>
        <dbReference type="EMBL" id="GAC22037.1"/>
    </source>
</evidence>
<organism evidence="7 8">
    <name type="scientific">Paraglaciecola arctica BSs20135</name>
    <dbReference type="NCBI Taxonomy" id="493475"/>
    <lineage>
        <taxon>Bacteria</taxon>
        <taxon>Pseudomonadati</taxon>
        <taxon>Pseudomonadota</taxon>
        <taxon>Gammaproteobacteria</taxon>
        <taxon>Alteromonadales</taxon>
        <taxon>Alteromonadaceae</taxon>
        <taxon>Paraglaciecola</taxon>
    </lineage>
</organism>
<comment type="caution">
    <text evidence="7">The sequence shown here is derived from an EMBL/GenBank/DDBJ whole genome shotgun (WGS) entry which is preliminary data.</text>
</comment>